<protein>
    <submittedName>
        <fullName evidence="2">Uncharacterized protein MANES_03G046400</fullName>
    </submittedName>
</protein>
<feature type="region of interest" description="Disordered" evidence="1">
    <location>
        <begin position="1"/>
        <end position="40"/>
    </location>
</feature>
<name>A0A2P2K4A8_RHIMU</name>
<sequence length="232" mass="26279">MEKSALRGNNNSGSTSNAHRTEVDGSLRTRSAETSSRQATTIPSDCVLQWGNRKRLRCMKVHVKDESTAAPVNRTTVRVDRRVIRADKETSNLPNTIVNTTQDNRYFNLRRRPSSPPPPPPPLSHQRVLRYRIHGLNFLEVFLHNKKNNDPALYAIAFSLLYFVELAGGVGLSEMVRLGRVGPAHKAIWVVFVVWFRSEALPHCLRTRVTICSPPIHPICEIPFFQSTVYNL</sequence>
<organism evidence="2">
    <name type="scientific">Rhizophora mucronata</name>
    <name type="common">Asiatic mangrove</name>
    <dbReference type="NCBI Taxonomy" id="61149"/>
    <lineage>
        <taxon>Eukaryota</taxon>
        <taxon>Viridiplantae</taxon>
        <taxon>Streptophyta</taxon>
        <taxon>Embryophyta</taxon>
        <taxon>Tracheophyta</taxon>
        <taxon>Spermatophyta</taxon>
        <taxon>Magnoliopsida</taxon>
        <taxon>eudicotyledons</taxon>
        <taxon>Gunneridae</taxon>
        <taxon>Pentapetalae</taxon>
        <taxon>rosids</taxon>
        <taxon>fabids</taxon>
        <taxon>Malpighiales</taxon>
        <taxon>Rhizophoraceae</taxon>
        <taxon>Rhizophora</taxon>
    </lineage>
</organism>
<dbReference type="AlphaFoldDB" id="A0A2P2K4A8"/>
<evidence type="ECO:0000256" key="1">
    <source>
        <dbReference type="SAM" id="MobiDB-lite"/>
    </source>
</evidence>
<feature type="region of interest" description="Disordered" evidence="1">
    <location>
        <begin position="102"/>
        <end position="124"/>
    </location>
</feature>
<reference evidence="2" key="1">
    <citation type="submission" date="2018-02" db="EMBL/GenBank/DDBJ databases">
        <title>Rhizophora mucronata_Transcriptome.</title>
        <authorList>
            <person name="Meera S.P."/>
            <person name="Sreeshan A."/>
            <person name="Augustine A."/>
        </authorList>
    </citation>
    <scope>NUCLEOTIDE SEQUENCE</scope>
    <source>
        <tissue evidence="2">Leaf</tissue>
    </source>
</reference>
<proteinExistence type="predicted"/>
<feature type="compositionally biased region" description="Basic and acidic residues" evidence="1">
    <location>
        <begin position="19"/>
        <end position="31"/>
    </location>
</feature>
<evidence type="ECO:0000313" key="2">
    <source>
        <dbReference type="EMBL" id="MBX00566.1"/>
    </source>
</evidence>
<dbReference type="EMBL" id="GGEC01020082">
    <property type="protein sequence ID" value="MBX00566.1"/>
    <property type="molecule type" value="Transcribed_RNA"/>
</dbReference>
<accession>A0A2P2K4A8</accession>
<feature type="compositionally biased region" description="Pro residues" evidence="1">
    <location>
        <begin position="114"/>
        <end position="123"/>
    </location>
</feature>
<feature type="compositionally biased region" description="Polar residues" evidence="1">
    <location>
        <begin position="7"/>
        <end position="18"/>
    </location>
</feature>